<comment type="catalytic activity">
    <reaction evidence="7">
        <text>XTP + H2O = XMP + diphosphate + H(+)</text>
        <dbReference type="Rhea" id="RHEA:28610"/>
        <dbReference type="ChEBI" id="CHEBI:15377"/>
        <dbReference type="ChEBI" id="CHEBI:15378"/>
        <dbReference type="ChEBI" id="CHEBI:33019"/>
        <dbReference type="ChEBI" id="CHEBI:57464"/>
        <dbReference type="ChEBI" id="CHEBI:61314"/>
        <dbReference type="EC" id="3.6.1.66"/>
    </reaction>
</comment>
<evidence type="ECO:0000256" key="4">
    <source>
        <dbReference type="ARBA" id="ARBA00022801"/>
    </source>
</evidence>
<dbReference type="InterPro" id="IPR029001">
    <property type="entry name" value="ITPase-like_fam"/>
</dbReference>
<comment type="caution">
    <text evidence="7">Lacks conserved residue(s) required for the propagation of feature annotation.</text>
</comment>
<dbReference type="Pfam" id="PF01725">
    <property type="entry name" value="Ham1p_like"/>
    <property type="match status" value="1"/>
</dbReference>
<dbReference type="Gene3D" id="3.90.950.10">
    <property type="match status" value="1"/>
</dbReference>
<keyword evidence="5 7" id="KW-0460">Magnesium</keyword>
<keyword evidence="4 7" id="KW-0378">Hydrolase</keyword>
<feature type="binding site" evidence="7">
    <location>
        <position position="180"/>
    </location>
    <ligand>
        <name>substrate</name>
    </ligand>
</feature>
<dbReference type="EC" id="3.6.1.66" evidence="7"/>
<dbReference type="PANTHER" id="PTHR11067:SF9">
    <property type="entry name" value="INOSINE TRIPHOSPHATE PYROPHOSPHATASE"/>
    <property type="match status" value="1"/>
</dbReference>
<dbReference type="NCBIfam" id="TIGR00042">
    <property type="entry name" value="RdgB/HAM1 family non-canonical purine NTP pyrophosphatase"/>
    <property type="match status" value="1"/>
</dbReference>
<accession>A0ABZ0WVW5</accession>
<feature type="binding site" evidence="7">
    <location>
        <position position="71"/>
    </location>
    <ligand>
        <name>Mg(2+)</name>
        <dbReference type="ChEBI" id="CHEBI:18420"/>
    </ligand>
</feature>
<keyword evidence="11" id="KW-1185">Reference proteome</keyword>
<dbReference type="HAMAP" id="MF_01405">
    <property type="entry name" value="Non_canon_purine_NTPase"/>
    <property type="match status" value="1"/>
</dbReference>
<evidence type="ECO:0000256" key="8">
    <source>
        <dbReference type="RuleBase" id="RU003781"/>
    </source>
</evidence>
<comment type="function">
    <text evidence="7">Pyrophosphatase that catalyzes the hydrolysis of nucleoside triphosphates to their monophosphate derivatives, with a high preference for the non-canonical purine nucleotides XTP (xanthosine triphosphate), dITP (deoxyinosine triphosphate) and ITP. Seems to function as a house-cleaning enzyme that removes non-canonical purine nucleotides from the nucleotide pool, thus preventing their incorporation into DNA/RNA and avoiding chromosomal lesions.</text>
</comment>
<feature type="binding site" evidence="7">
    <location>
        <position position="72"/>
    </location>
    <ligand>
        <name>substrate</name>
    </ligand>
</feature>
<evidence type="ECO:0000256" key="1">
    <source>
        <dbReference type="ARBA" id="ARBA00008023"/>
    </source>
</evidence>
<sequence length="200" mass="21384">MKQWVLASNNQGKLAEFQALFDDADLGVEIITQGSLGIGDAIENGASFIENAIIKARHAAKESGLPAVADDSGLCVPVLGNAPGILSARYAGRHGDDAANNAKLLDALKVHRGDAPIQAFFVCVLAYVRHGDDPMPLIAIGKWHGEILNKPVGEHGFGYDPLFYIPNLQKSSAELQKAEKNAISHRAQALKELLAQLRAE</sequence>
<reference evidence="10 11" key="1">
    <citation type="submission" date="2023-12" db="EMBL/GenBank/DDBJ databases">
        <title>Genome sequencing and assembly of bacterial species from a model synthetic community.</title>
        <authorList>
            <person name="Hogle S.L."/>
        </authorList>
    </citation>
    <scope>NUCLEOTIDE SEQUENCE [LARGE SCALE GENOMIC DNA]</scope>
    <source>
        <strain evidence="10 11">HAMBI_2792</strain>
    </source>
</reference>
<feature type="binding site" evidence="7">
    <location>
        <begin position="185"/>
        <end position="186"/>
    </location>
    <ligand>
        <name>substrate</name>
    </ligand>
</feature>
<dbReference type="InterPro" id="IPR020922">
    <property type="entry name" value="dITP/XTP_pyrophosphatase"/>
</dbReference>
<proteinExistence type="inferred from homology"/>
<comment type="catalytic activity">
    <reaction evidence="7">
        <text>dITP + H2O = dIMP + diphosphate + H(+)</text>
        <dbReference type="Rhea" id="RHEA:28342"/>
        <dbReference type="ChEBI" id="CHEBI:15377"/>
        <dbReference type="ChEBI" id="CHEBI:15378"/>
        <dbReference type="ChEBI" id="CHEBI:33019"/>
        <dbReference type="ChEBI" id="CHEBI:61194"/>
        <dbReference type="ChEBI" id="CHEBI:61382"/>
        <dbReference type="EC" id="3.6.1.66"/>
    </reaction>
</comment>
<dbReference type="Proteomes" id="UP001324384">
    <property type="component" value="Chromosome"/>
</dbReference>
<dbReference type="SUPFAM" id="SSF52972">
    <property type="entry name" value="ITPase-like"/>
    <property type="match status" value="1"/>
</dbReference>
<comment type="subunit">
    <text evidence="7">Homodimer.</text>
</comment>
<organism evidence="10 11">
    <name type="scientific">Moraxella canis</name>
    <dbReference type="NCBI Taxonomy" id="90239"/>
    <lineage>
        <taxon>Bacteria</taxon>
        <taxon>Pseudomonadati</taxon>
        <taxon>Pseudomonadota</taxon>
        <taxon>Gammaproteobacteria</taxon>
        <taxon>Moraxellales</taxon>
        <taxon>Moraxellaceae</taxon>
        <taxon>Moraxella</taxon>
    </lineage>
</organism>
<evidence type="ECO:0000256" key="5">
    <source>
        <dbReference type="ARBA" id="ARBA00022842"/>
    </source>
</evidence>
<evidence type="ECO:0000256" key="7">
    <source>
        <dbReference type="HAMAP-Rule" id="MF_01405"/>
    </source>
</evidence>
<feature type="active site" description="Proton acceptor" evidence="7">
    <location>
        <position position="71"/>
    </location>
</feature>
<comment type="cofactor">
    <cofactor evidence="7">
        <name>Mg(2+)</name>
        <dbReference type="ChEBI" id="CHEBI:18420"/>
    </cofactor>
    <text evidence="7">Binds 1 Mg(2+) ion per subunit.</text>
</comment>
<protein>
    <recommendedName>
        <fullName evidence="7">dITP/XTP pyrophosphatase</fullName>
        <ecNumber evidence="7">3.6.1.66</ecNumber>
    </recommendedName>
    <alternativeName>
        <fullName evidence="7">Non-canonical purine NTP pyrophosphatase</fullName>
    </alternativeName>
    <alternativeName>
        <fullName evidence="7">Non-standard purine NTP pyrophosphatase</fullName>
    </alternativeName>
    <alternativeName>
        <fullName evidence="7">Nucleoside-triphosphate diphosphatase</fullName>
    </alternativeName>
    <alternativeName>
        <fullName evidence="7">Nucleoside-triphosphate pyrophosphatase</fullName>
        <shortName evidence="7">NTPase</shortName>
    </alternativeName>
</protein>
<evidence type="ECO:0000313" key="10">
    <source>
        <dbReference type="EMBL" id="WQE03202.1"/>
    </source>
</evidence>
<evidence type="ECO:0000256" key="9">
    <source>
        <dbReference type="SAM" id="Coils"/>
    </source>
</evidence>
<dbReference type="CDD" id="cd00515">
    <property type="entry name" value="HAM1"/>
    <property type="match status" value="1"/>
</dbReference>
<keyword evidence="6 7" id="KW-0546">Nucleotide metabolism</keyword>
<feature type="binding site" evidence="7">
    <location>
        <begin position="8"/>
        <end position="13"/>
    </location>
    <ligand>
        <name>substrate</name>
    </ligand>
</feature>
<keyword evidence="3 7" id="KW-0547">Nucleotide-binding</keyword>
<keyword evidence="2 7" id="KW-0479">Metal-binding</keyword>
<dbReference type="EMBL" id="CP139961">
    <property type="protein sequence ID" value="WQE03202.1"/>
    <property type="molecule type" value="Genomic_DNA"/>
</dbReference>
<dbReference type="RefSeq" id="WP_114800353.1">
    <property type="nucleotide sequence ID" value="NZ_CP139961.1"/>
</dbReference>
<evidence type="ECO:0000256" key="2">
    <source>
        <dbReference type="ARBA" id="ARBA00022723"/>
    </source>
</evidence>
<name>A0ABZ0WVW5_9GAMM</name>
<evidence type="ECO:0000256" key="3">
    <source>
        <dbReference type="ARBA" id="ARBA00022741"/>
    </source>
</evidence>
<comment type="catalytic activity">
    <reaction evidence="7">
        <text>ITP + H2O = IMP + diphosphate + H(+)</text>
        <dbReference type="Rhea" id="RHEA:29399"/>
        <dbReference type="ChEBI" id="CHEBI:15377"/>
        <dbReference type="ChEBI" id="CHEBI:15378"/>
        <dbReference type="ChEBI" id="CHEBI:33019"/>
        <dbReference type="ChEBI" id="CHEBI:58053"/>
        <dbReference type="ChEBI" id="CHEBI:61402"/>
        <dbReference type="EC" id="3.6.1.66"/>
    </reaction>
</comment>
<keyword evidence="9" id="KW-0175">Coiled coil</keyword>
<evidence type="ECO:0000313" key="11">
    <source>
        <dbReference type="Proteomes" id="UP001324384"/>
    </source>
</evidence>
<dbReference type="PANTHER" id="PTHR11067">
    <property type="entry name" value="INOSINE TRIPHOSPHATE PYROPHOSPHATASE/HAM1 PROTEIN"/>
    <property type="match status" value="1"/>
</dbReference>
<dbReference type="InterPro" id="IPR002637">
    <property type="entry name" value="RdgB/HAM1"/>
</dbReference>
<comment type="similarity">
    <text evidence="1 7 8">Belongs to the HAM1 NTPase family.</text>
</comment>
<gene>
    <name evidence="10" type="primary">rdgB</name>
    <name evidence="10" type="ORF">U0021_05360</name>
</gene>
<feature type="binding site" evidence="7">
    <location>
        <begin position="157"/>
        <end position="160"/>
    </location>
    <ligand>
        <name>substrate</name>
    </ligand>
</feature>
<feature type="coiled-coil region" evidence="9">
    <location>
        <begin position="168"/>
        <end position="200"/>
    </location>
</feature>
<evidence type="ECO:0000256" key="6">
    <source>
        <dbReference type="ARBA" id="ARBA00023080"/>
    </source>
</evidence>